<dbReference type="PROSITE" id="PS00198">
    <property type="entry name" value="4FE4S_FER_1"/>
    <property type="match status" value="2"/>
</dbReference>
<dbReference type="PANTHER" id="PTHR43255">
    <property type="entry name" value="IRON-SULFUR-BINDING OXIDOREDUCTASE FADF-RELATED-RELATED"/>
    <property type="match status" value="1"/>
</dbReference>
<feature type="transmembrane region" description="Helical" evidence="6">
    <location>
        <begin position="14"/>
        <end position="31"/>
    </location>
</feature>
<evidence type="ECO:0000256" key="4">
    <source>
        <dbReference type="ARBA" id="ARBA00023004"/>
    </source>
</evidence>
<evidence type="ECO:0000256" key="5">
    <source>
        <dbReference type="ARBA" id="ARBA00023014"/>
    </source>
</evidence>
<feature type="domain" description="4Fe-4S ferredoxin-type" evidence="7">
    <location>
        <begin position="38"/>
        <end position="68"/>
    </location>
</feature>
<organism evidence="8">
    <name type="scientific">Cyanobacterium aponinum AL20115</name>
    <dbReference type="NCBI Taxonomy" id="3090662"/>
    <lineage>
        <taxon>Bacteria</taxon>
        <taxon>Bacillati</taxon>
        <taxon>Cyanobacteriota</taxon>
        <taxon>Cyanophyceae</taxon>
        <taxon>Oscillatoriophycideae</taxon>
        <taxon>Chroococcales</taxon>
        <taxon>Geminocystaceae</taxon>
        <taxon>Cyanobacterium</taxon>
    </lineage>
</organism>
<dbReference type="Pfam" id="PF13183">
    <property type="entry name" value="Fer4_8"/>
    <property type="match status" value="1"/>
</dbReference>
<dbReference type="GO" id="GO:0046872">
    <property type="term" value="F:metal ion binding"/>
    <property type="evidence" value="ECO:0007669"/>
    <property type="project" value="UniProtKB-KW"/>
</dbReference>
<dbReference type="GO" id="GO:0005886">
    <property type="term" value="C:plasma membrane"/>
    <property type="evidence" value="ECO:0007669"/>
    <property type="project" value="TreeGrafter"/>
</dbReference>
<reference evidence="8" key="1">
    <citation type="submission" date="2023-11" db="EMBL/GenBank/DDBJ databases">
        <title>Genome sequence of Cyanobacterium aponinum BCRC AL20115.</title>
        <authorList>
            <person name="Chang H.-Y."/>
            <person name="Lin K.-M."/>
            <person name="Hsueh H.-T."/>
            <person name="Chu H.-A."/>
            <person name="Kuo C.-H."/>
        </authorList>
    </citation>
    <scope>NUCLEOTIDE SEQUENCE</scope>
    <source>
        <strain evidence="8">AL20115</strain>
    </source>
</reference>
<dbReference type="GO" id="GO:0016491">
    <property type="term" value="F:oxidoreductase activity"/>
    <property type="evidence" value="ECO:0007669"/>
    <property type="project" value="UniProtKB-KW"/>
</dbReference>
<dbReference type="InterPro" id="IPR051460">
    <property type="entry name" value="HdrC_iron-sulfur_subunit"/>
</dbReference>
<dbReference type="RefSeq" id="WP_199295597.1">
    <property type="nucleotide sequence ID" value="NZ_CP138348.1"/>
</dbReference>
<dbReference type="SUPFAM" id="SSF46548">
    <property type="entry name" value="alpha-helical ferredoxin"/>
    <property type="match status" value="1"/>
</dbReference>
<keyword evidence="1" id="KW-0004">4Fe-4S</keyword>
<dbReference type="PANTHER" id="PTHR43255:SF1">
    <property type="entry name" value="IRON-SULFUR-BINDING OXIDOREDUCTASE FADF-RELATED"/>
    <property type="match status" value="1"/>
</dbReference>
<gene>
    <name evidence="8" type="ORF">SAY89_13275</name>
</gene>
<dbReference type="PROSITE" id="PS51379">
    <property type="entry name" value="4FE4S_FER_2"/>
    <property type="match status" value="1"/>
</dbReference>
<accession>A0AAF0ZB65</accession>
<keyword evidence="3" id="KW-0560">Oxidoreductase</keyword>
<dbReference type="EMBL" id="CP138348">
    <property type="protein sequence ID" value="WPF87764.1"/>
    <property type="molecule type" value="Genomic_DNA"/>
</dbReference>
<dbReference type="AlphaFoldDB" id="A0AAF0ZB65"/>
<dbReference type="Gene3D" id="1.10.1060.10">
    <property type="entry name" value="Alpha-helical ferredoxin"/>
    <property type="match status" value="1"/>
</dbReference>
<evidence type="ECO:0000256" key="6">
    <source>
        <dbReference type="SAM" id="Phobius"/>
    </source>
</evidence>
<sequence>MALSEAIFFDSCNYLYISSIAIIFIIMGNLVDELKRDIQYQHGMNACLNCGICTAVCPAAEVYEYSPREVMNICHTEDEEWLIDLLKSDKIWFCGQCYSCKPRCPRGNSTADVILALRRLSVRHGYFAESEKGRQQLFAKRVFGENMLKRGYTLTAENITPEHFPELGDNWEYYFEHMKQMREWWDVPMDKENSAGSHRIIPEKDMEELRAIYKATGAIELMEAVEKGMEKKLGSKEEVERYWQNWVETADSRNYEMKGS</sequence>
<evidence type="ECO:0000256" key="3">
    <source>
        <dbReference type="ARBA" id="ARBA00023002"/>
    </source>
</evidence>
<keyword evidence="5" id="KW-0411">Iron-sulfur</keyword>
<evidence type="ECO:0000256" key="1">
    <source>
        <dbReference type="ARBA" id="ARBA00022485"/>
    </source>
</evidence>
<dbReference type="InterPro" id="IPR017900">
    <property type="entry name" value="4Fe4S_Fe_S_CS"/>
</dbReference>
<dbReference type="GO" id="GO:0051539">
    <property type="term" value="F:4 iron, 4 sulfur cluster binding"/>
    <property type="evidence" value="ECO:0007669"/>
    <property type="project" value="UniProtKB-KW"/>
</dbReference>
<evidence type="ECO:0000259" key="7">
    <source>
        <dbReference type="PROSITE" id="PS51379"/>
    </source>
</evidence>
<keyword evidence="2" id="KW-0479">Metal-binding</keyword>
<keyword evidence="6" id="KW-0812">Transmembrane</keyword>
<name>A0AAF0ZB65_9CHRO</name>
<protein>
    <submittedName>
        <fullName evidence="8">4Fe-4S dicluster domain-containing protein</fullName>
    </submittedName>
</protein>
<evidence type="ECO:0000313" key="8">
    <source>
        <dbReference type="EMBL" id="WPF87764.1"/>
    </source>
</evidence>
<dbReference type="InterPro" id="IPR009051">
    <property type="entry name" value="Helical_ferredxn"/>
</dbReference>
<evidence type="ECO:0000256" key="2">
    <source>
        <dbReference type="ARBA" id="ARBA00022723"/>
    </source>
</evidence>
<proteinExistence type="predicted"/>
<keyword evidence="6" id="KW-1133">Transmembrane helix</keyword>
<dbReference type="InterPro" id="IPR017896">
    <property type="entry name" value="4Fe4S_Fe-S-bd"/>
</dbReference>
<keyword evidence="6" id="KW-0472">Membrane</keyword>
<keyword evidence="4" id="KW-0408">Iron</keyword>